<evidence type="ECO:0000313" key="2">
    <source>
        <dbReference type="EMBL" id="SFR60986.1"/>
    </source>
</evidence>
<name>A0A1I6I2L8_9EURY</name>
<accession>A0A1I6I2L8</accession>
<dbReference type="AlphaFoldDB" id="A0A1I6I2L8"/>
<protein>
    <submittedName>
        <fullName evidence="2">Uncharacterized protein</fullName>
    </submittedName>
</protein>
<organism evidence="2 3">
    <name type="scientific">Halogeometricum rufum</name>
    <dbReference type="NCBI Taxonomy" id="553469"/>
    <lineage>
        <taxon>Archaea</taxon>
        <taxon>Methanobacteriati</taxon>
        <taxon>Methanobacteriota</taxon>
        <taxon>Stenosarchaea group</taxon>
        <taxon>Halobacteria</taxon>
        <taxon>Halobacteriales</taxon>
        <taxon>Haloferacaceae</taxon>
        <taxon>Halogeometricum</taxon>
    </lineage>
</organism>
<dbReference type="STRING" id="553469.SAMN04487947_2783"/>
<dbReference type="OrthoDB" id="170737at2157"/>
<feature type="region of interest" description="Disordered" evidence="1">
    <location>
        <begin position="141"/>
        <end position="164"/>
    </location>
</feature>
<reference evidence="3" key="1">
    <citation type="submission" date="2016-10" db="EMBL/GenBank/DDBJ databases">
        <authorList>
            <person name="Varghese N."/>
            <person name="Submissions S."/>
        </authorList>
    </citation>
    <scope>NUCLEOTIDE SEQUENCE [LARGE SCALE GENOMIC DNA]</scope>
    <source>
        <strain evidence="3">CGMCC 1.7736</strain>
    </source>
</reference>
<dbReference type="RefSeq" id="WP_089808579.1">
    <property type="nucleotide sequence ID" value="NZ_FOYT01000002.1"/>
</dbReference>
<sequence length="203" mass="21713">MAQYATARTDAAVSTVVRRLRCPEGESLARRLLAAVAADELPPAAERRSADGDPFDRYGLLPAAFGALRVVRRRLGFDVPSLSAAAETLAVDPNAAAAAERSLVSRLSPPADEDERARLDREIRAAREAFDAVEFAAEPAADSHAGVGRHSAGTSDPVAERRAHLRRLEADRSMASLGFVLYELARDDASEPAARPRSDADRA</sequence>
<gene>
    <name evidence="2" type="ORF">SAMN04487947_2783</name>
</gene>
<dbReference type="EMBL" id="FOYT01000002">
    <property type="protein sequence ID" value="SFR60986.1"/>
    <property type="molecule type" value="Genomic_DNA"/>
</dbReference>
<keyword evidence="3" id="KW-1185">Reference proteome</keyword>
<evidence type="ECO:0000313" key="3">
    <source>
        <dbReference type="Proteomes" id="UP000198531"/>
    </source>
</evidence>
<evidence type="ECO:0000256" key="1">
    <source>
        <dbReference type="SAM" id="MobiDB-lite"/>
    </source>
</evidence>
<dbReference type="Proteomes" id="UP000198531">
    <property type="component" value="Unassembled WGS sequence"/>
</dbReference>
<proteinExistence type="predicted"/>